<dbReference type="EMBL" id="SNVW01000002">
    <property type="protein sequence ID" value="TDN45964.1"/>
    <property type="molecule type" value="Genomic_DNA"/>
</dbReference>
<dbReference type="Pfam" id="PF00583">
    <property type="entry name" value="Acetyltransf_1"/>
    <property type="match status" value="1"/>
</dbReference>
<dbReference type="Proteomes" id="UP000295764">
    <property type="component" value="Unassembled WGS sequence"/>
</dbReference>
<evidence type="ECO:0000313" key="5">
    <source>
        <dbReference type="Proteomes" id="UP000295764"/>
    </source>
</evidence>
<organism evidence="4 5">
    <name type="scientific">Curtobacterium flaccumfaciens</name>
    <dbReference type="NCBI Taxonomy" id="2035"/>
    <lineage>
        <taxon>Bacteria</taxon>
        <taxon>Bacillati</taxon>
        <taxon>Actinomycetota</taxon>
        <taxon>Actinomycetes</taxon>
        <taxon>Micrococcales</taxon>
        <taxon>Microbacteriaceae</taxon>
        <taxon>Curtobacterium</taxon>
    </lineage>
</organism>
<name>A0A4R6DN63_9MICO</name>
<protein>
    <submittedName>
        <fullName evidence="4">Acetyltransferase (GNAT) family protein</fullName>
    </submittedName>
</protein>
<accession>A0A4R6DN63</accession>
<dbReference type="PANTHER" id="PTHR43877">
    <property type="entry name" value="AMINOALKYLPHOSPHONATE N-ACETYLTRANSFERASE-RELATED-RELATED"/>
    <property type="match status" value="1"/>
</dbReference>
<keyword evidence="1 4" id="KW-0808">Transferase</keyword>
<feature type="domain" description="N-acetyltransferase" evidence="3">
    <location>
        <begin position="6"/>
        <end position="165"/>
    </location>
</feature>
<dbReference type="RefSeq" id="WP_133518884.1">
    <property type="nucleotide sequence ID" value="NZ_SNVW01000002.1"/>
</dbReference>
<proteinExistence type="predicted"/>
<dbReference type="AlphaFoldDB" id="A0A4R6DN63"/>
<dbReference type="GO" id="GO:0016747">
    <property type="term" value="F:acyltransferase activity, transferring groups other than amino-acyl groups"/>
    <property type="evidence" value="ECO:0007669"/>
    <property type="project" value="InterPro"/>
</dbReference>
<evidence type="ECO:0000313" key="4">
    <source>
        <dbReference type="EMBL" id="TDN45964.1"/>
    </source>
</evidence>
<dbReference type="InterPro" id="IPR016181">
    <property type="entry name" value="Acyl_CoA_acyltransferase"/>
</dbReference>
<dbReference type="CDD" id="cd04301">
    <property type="entry name" value="NAT_SF"/>
    <property type="match status" value="1"/>
</dbReference>
<keyword evidence="2" id="KW-0012">Acyltransferase</keyword>
<reference evidence="4 5" key="1">
    <citation type="submission" date="2019-03" db="EMBL/GenBank/DDBJ databases">
        <title>Genomic analyses of the natural microbiome of Caenorhabditis elegans.</title>
        <authorList>
            <person name="Samuel B."/>
        </authorList>
    </citation>
    <scope>NUCLEOTIDE SEQUENCE [LARGE SCALE GENOMIC DNA]</scope>
    <source>
        <strain evidence="4 5">JUb65</strain>
    </source>
</reference>
<dbReference type="Gene3D" id="3.40.630.30">
    <property type="match status" value="1"/>
</dbReference>
<evidence type="ECO:0000256" key="1">
    <source>
        <dbReference type="ARBA" id="ARBA00022679"/>
    </source>
</evidence>
<dbReference type="InterPro" id="IPR000182">
    <property type="entry name" value="GNAT_dom"/>
</dbReference>
<comment type="caution">
    <text evidence="4">The sequence shown here is derived from an EMBL/GenBank/DDBJ whole genome shotgun (WGS) entry which is preliminary data.</text>
</comment>
<dbReference type="SUPFAM" id="SSF55729">
    <property type="entry name" value="Acyl-CoA N-acyltransferases (Nat)"/>
    <property type="match status" value="1"/>
</dbReference>
<sequence length="169" mass="17463">MIGSSCVVRAATQGEAEACVDLWTAAVATRDGVPESDAVRSRARAKFAAERVALVVAAASEASDAALVGFALVTAPGTGMPDDPVDAAYLSLLAVDPRAQGRGLGRSLLRAAVAEAGRAGHQRCLLHALEDNEPALALYRSAGFRPVGPVFPHALHGRPTRAWLTGADR</sequence>
<dbReference type="OrthoDB" id="4947711at2"/>
<dbReference type="PROSITE" id="PS51186">
    <property type="entry name" value="GNAT"/>
    <property type="match status" value="1"/>
</dbReference>
<gene>
    <name evidence="4" type="ORF">EDF64_102382</name>
</gene>
<evidence type="ECO:0000256" key="2">
    <source>
        <dbReference type="ARBA" id="ARBA00023315"/>
    </source>
</evidence>
<dbReference type="InterPro" id="IPR050832">
    <property type="entry name" value="Bact_Acetyltransf"/>
</dbReference>
<evidence type="ECO:0000259" key="3">
    <source>
        <dbReference type="PROSITE" id="PS51186"/>
    </source>
</evidence>